<feature type="region of interest" description="Disordered" evidence="1">
    <location>
        <begin position="12"/>
        <end position="60"/>
    </location>
</feature>
<evidence type="ECO:0000256" key="1">
    <source>
        <dbReference type="SAM" id="MobiDB-lite"/>
    </source>
</evidence>
<comment type="caution">
    <text evidence="2">The sequence shown here is derived from an EMBL/GenBank/DDBJ whole genome shotgun (WGS) entry which is preliminary data.</text>
</comment>
<name>A0A917H814_9MICC</name>
<reference evidence="2" key="2">
    <citation type="submission" date="2020-09" db="EMBL/GenBank/DDBJ databases">
        <authorList>
            <person name="Sun Q."/>
            <person name="Zhou Y."/>
        </authorList>
    </citation>
    <scope>NUCLEOTIDE SEQUENCE</scope>
    <source>
        <strain evidence="2">CGMCC 1.12187</strain>
    </source>
</reference>
<evidence type="ECO:0000313" key="3">
    <source>
        <dbReference type="Proteomes" id="UP000638848"/>
    </source>
</evidence>
<gene>
    <name evidence="2" type="ORF">GCM10011374_38800</name>
</gene>
<dbReference type="Proteomes" id="UP000638848">
    <property type="component" value="Unassembled WGS sequence"/>
</dbReference>
<evidence type="ECO:0000313" key="2">
    <source>
        <dbReference type="EMBL" id="GGG70486.1"/>
    </source>
</evidence>
<sequence>MCSHASCHLQCRHPIPDRSRGSGPTPDGNGSFGYRDEPMVGVPMPPLTNPDARFYGTTEEPNLVEKAAGAVQDKLKKE</sequence>
<proteinExistence type="predicted"/>
<dbReference type="AlphaFoldDB" id="A0A917H814"/>
<keyword evidence="3" id="KW-1185">Reference proteome</keyword>
<reference evidence="2" key="1">
    <citation type="journal article" date="2014" name="Int. J. Syst. Evol. Microbiol.">
        <title>Complete genome sequence of Corynebacterium casei LMG S-19264T (=DSM 44701T), isolated from a smear-ripened cheese.</title>
        <authorList>
            <consortium name="US DOE Joint Genome Institute (JGI-PGF)"/>
            <person name="Walter F."/>
            <person name="Albersmeier A."/>
            <person name="Kalinowski J."/>
            <person name="Ruckert C."/>
        </authorList>
    </citation>
    <scope>NUCLEOTIDE SEQUENCE</scope>
    <source>
        <strain evidence="2">CGMCC 1.12187</strain>
    </source>
</reference>
<accession>A0A917H814</accession>
<organism evidence="2 3">
    <name type="scientific">Kocuria dechangensis</name>
    <dbReference type="NCBI Taxonomy" id="1176249"/>
    <lineage>
        <taxon>Bacteria</taxon>
        <taxon>Bacillati</taxon>
        <taxon>Actinomycetota</taxon>
        <taxon>Actinomycetes</taxon>
        <taxon>Micrococcales</taxon>
        <taxon>Micrococcaceae</taxon>
        <taxon>Kocuria</taxon>
    </lineage>
</organism>
<protein>
    <submittedName>
        <fullName evidence="2">Uncharacterized protein</fullName>
    </submittedName>
</protein>
<dbReference type="EMBL" id="BMEQ01000039">
    <property type="protein sequence ID" value="GGG70486.1"/>
    <property type="molecule type" value="Genomic_DNA"/>
</dbReference>